<name>A0ABR0SH69_9HYPO</name>
<comment type="caution">
    <text evidence="3">The sequence shown here is derived from an EMBL/GenBank/DDBJ whole genome shotgun (WGS) entry which is preliminary data.</text>
</comment>
<feature type="coiled-coil region" evidence="1">
    <location>
        <begin position="294"/>
        <end position="321"/>
    </location>
</feature>
<dbReference type="PANTHER" id="PTHR35043">
    <property type="entry name" value="TRANSCRIPTION FACTOR DOMAIN-CONTAINING PROTEIN"/>
    <property type="match status" value="1"/>
</dbReference>
<organism evidence="3 4">
    <name type="scientific">Cladobotryum mycophilum</name>
    <dbReference type="NCBI Taxonomy" id="491253"/>
    <lineage>
        <taxon>Eukaryota</taxon>
        <taxon>Fungi</taxon>
        <taxon>Dikarya</taxon>
        <taxon>Ascomycota</taxon>
        <taxon>Pezizomycotina</taxon>
        <taxon>Sordariomycetes</taxon>
        <taxon>Hypocreomycetidae</taxon>
        <taxon>Hypocreales</taxon>
        <taxon>Hypocreaceae</taxon>
        <taxon>Cladobotryum</taxon>
    </lineage>
</organism>
<evidence type="ECO:0000313" key="3">
    <source>
        <dbReference type="EMBL" id="KAK5991481.1"/>
    </source>
</evidence>
<protein>
    <submittedName>
        <fullName evidence="3">Uncharacterized protein</fullName>
    </submittedName>
</protein>
<feature type="transmembrane region" description="Helical" evidence="2">
    <location>
        <begin position="352"/>
        <end position="376"/>
    </location>
</feature>
<feature type="transmembrane region" description="Helical" evidence="2">
    <location>
        <begin position="388"/>
        <end position="411"/>
    </location>
</feature>
<sequence length="437" mass="49986">MLFAPEFLIFFIAKKLFGTRYNSEKLKKQAYSDGVPWSLTHTMLVDMGGIAICFPGSRRSSREETLEETKSRPFIKDPNSPHFRTALPAFIKDYVKVQKRWFGGCTIPWEPYEAHFENATKTLRALKNEKEELLTWEVENIATLSGSVWILDAKQLLIARKYGIIKKMPKINKAEIDDKSKSNTLVKFLAIIQVLWLVVQLIARKINSLPSIPLEISTVAFSVSAFILYIIEWDKPKEVYVPFYIDADVSSVSLEAFKAINNAAPFVYPRTQIMLLYRNYFIPTCTFHEIYGEKVEAELKLKESDSALKEAENQLKKADIRTFLIAIVTILTFGGIHLLAWDAEFPNPVEQLLWKICAIINIAISLVYTACHAFFMGKSPKSLKRSTVWKLTIAMTAAGAVYILARVYLIVESFRSLYYLHPRAFISTWTDNMPYVA</sequence>
<gene>
    <name evidence="3" type="ORF">PT974_09764</name>
</gene>
<dbReference type="PANTHER" id="PTHR35043:SF7">
    <property type="entry name" value="TRANSCRIPTION FACTOR DOMAIN-CONTAINING PROTEIN"/>
    <property type="match status" value="1"/>
</dbReference>
<keyword evidence="2" id="KW-0472">Membrane</keyword>
<keyword evidence="2" id="KW-1133">Transmembrane helix</keyword>
<proteinExistence type="predicted"/>
<evidence type="ECO:0000256" key="1">
    <source>
        <dbReference type="SAM" id="Coils"/>
    </source>
</evidence>
<evidence type="ECO:0000256" key="2">
    <source>
        <dbReference type="SAM" id="Phobius"/>
    </source>
</evidence>
<keyword evidence="4" id="KW-1185">Reference proteome</keyword>
<reference evidence="3 4" key="1">
    <citation type="submission" date="2024-01" db="EMBL/GenBank/DDBJ databases">
        <title>Complete genome of Cladobotryum mycophilum ATHUM6906.</title>
        <authorList>
            <person name="Christinaki A.C."/>
            <person name="Myridakis A.I."/>
            <person name="Kouvelis V.N."/>
        </authorList>
    </citation>
    <scope>NUCLEOTIDE SEQUENCE [LARGE SCALE GENOMIC DNA]</scope>
    <source>
        <strain evidence="3 4">ATHUM6906</strain>
    </source>
</reference>
<dbReference type="EMBL" id="JAVFKD010000014">
    <property type="protein sequence ID" value="KAK5991481.1"/>
    <property type="molecule type" value="Genomic_DNA"/>
</dbReference>
<dbReference type="Proteomes" id="UP001338125">
    <property type="component" value="Unassembled WGS sequence"/>
</dbReference>
<evidence type="ECO:0000313" key="4">
    <source>
        <dbReference type="Proteomes" id="UP001338125"/>
    </source>
</evidence>
<feature type="transmembrane region" description="Helical" evidence="2">
    <location>
        <begin position="322"/>
        <end position="340"/>
    </location>
</feature>
<accession>A0ABR0SH69</accession>
<keyword evidence="2" id="KW-0812">Transmembrane</keyword>
<keyword evidence="1" id="KW-0175">Coiled coil</keyword>
<feature type="transmembrane region" description="Helical" evidence="2">
    <location>
        <begin position="209"/>
        <end position="231"/>
    </location>
</feature>